<dbReference type="Proteomes" id="UP000604481">
    <property type="component" value="Unassembled WGS sequence"/>
</dbReference>
<dbReference type="InterPro" id="IPR036691">
    <property type="entry name" value="Endo/exonu/phosph_ase_sf"/>
</dbReference>
<reference evidence="2 3" key="1">
    <citation type="submission" date="2020-10" db="EMBL/GenBank/DDBJ databases">
        <title>The genome sequence of Chitinilyticum litopenaei 4Y14.</title>
        <authorList>
            <person name="Liu Y."/>
        </authorList>
    </citation>
    <scope>NUCLEOTIDE SEQUENCE [LARGE SCALE GENOMIC DNA]</scope>
    <source>
        <strain evidence="2 3">4Y14</strain>
    </source>
</reference>
<accession>A0A8J7FR70</accession>
<comment type="caution">
    <text evidence="2">The sequence shown here is derived from an EMBL/GenBank/DDBJ whole genome shotgun (WGS) entry which is preliminary data.</text>
</comment>
<dbReference type="InterPro" id="IPR005135">
    <property type="entry name" value="Endo/exonuclease/phosphatase"/>
</dbReference>
<protein>
    <submittedName>
        <fullName evidence="2">Endonuclease/exonuclease/phosphatase family protein</fullName>
    </submittedName>
</protein>
<keyword evidence="2" id="KW-0540">Nuclease</keyword>
<gene>
    <name evidence="2" type="ORF">INR99_08160</name>
</gene>
<keyword evidence="3" id="KW-1185">Reference proteome</keyword>
<proteinExistence type="predicted"/>
<dbReference type="InterPro" id="IPR051916">
    <property type="entry name" value="GPI-anchor_lipid_remodeler"/>
</dbReference>
<sequence length="259" mass="29394">MPTTAITTSPVPQRLLVASYNIHKGLSPLNRRLVLHDVRAALSGLAPDVLFLQEVQGEHLRHAARFEHWPSEPQHEFLAGDDWLATYGRNAVYNHGHHGNAVLSRFPVSRWHNHDLTLHRFEQRGLLHCVVNIPHWTSPLHAFCVHLNLRARDRQRQLAMLVDCIRNEVPDHSPLVLAGDFNDWQKQASAFLRAELGLAESFEALHGRPAKSFPVRMPFLCLDRIYTRGLRIETAEVLSGAPWHAMSDHAPLYASLCRG</sequence>
<dbReference type="GO" id="GO:0004519">
    <property type="term" value="F:endonuclease activity"/>
    <property type="evidence" value="ECO:0007669"/>
    <property type="project" value="UniProtKB-KW"/>
</dbReference>
<dbReference type="Pfam" id="PF03372">
    <property type="entry name" value="Exo_endo_phos"/>
    <property type="match status" value="1"/>
</dbReference>
<keyword evidence="2" id="KW-0255">Endonuclease</keyword>
<dbReference type="PANTHER" id="PTHR14859:SF1">
    <property type="entry name" value="PGAP2-INTERACTING PROTEIN"/>
    <property type="match status" value="1"/>
</dbReference>
<organism evidence="2 3">
    <name type="scientific">Chitinilyticum piscinae</name>
    <dbReference type="NCBI Taxonomy" id="2866724"/>
    <lineage>
        <taxon>Bacteria</taxon>
        <taxon>Pseudomonadati</taxon>
        <taxon>Pseudomonadota</taxon>
        <taxon>Betaproteobacteria</taxon>
        <taxon>Neisseriales</taxon>
        <taxon>Chitinibacteraceae</taxon>
        <taxon>Chitinilyticum</taxon>
    </lineage>
</organism>
<dbReference type="AlphaFoldDB" id="A0A8J7FR70"/>
<name>A0A8J7FR70_9NEIS</name>
<dbReference type="Gene3D" id="3.60.10.10">
    <property type="entry name" value="Endonuclease/exonuclease/phosphatase"/>
    <property type="match status" value="1"/>
</dbReference>
<dbReference type="SUPFAM" id="SSF56219">
    <property type="entry name" value="DNase I-like"/>
    <property type="match status" value="1"/>
</dbReference>
<feature type="domain" description="Endonuclease/exonuclease/phosphatase" evidence="1">
    <location>
        <begin position="18"/>
        <end position="249"/>
    </location>
</feature>
<dbReference type="GO" id="GO:0016020">
    <property type="term" value="C:membrane"/>
    <property type="evidence" value="ECO:0007669"/>
    <property type="project" value="GOC"/>
</dbReference>
<evidence type="ECO:0000259" key="1">
    <source>
        <dbReference type="Pfam" id="PF03372"/>
    </source>
</evidence>
<dbReference type="GO" id="GO:0006506">
    <property type="term" value="P:GPI anchor biosynthetic process"/>
    <property type="evidence" value="ECO:0007669"/>
    <property type="project" value="TreeGrafter"/>
</dbReference>
<dbReference type="EMBL" id="JADFUA010000004">
    <property type="protein sequence ID" value="MBE9609321.1"/>
    <property type="molecule type" value="Genomic_DNA"/>
</dbReference>
<dbReference type="PANTHER" id="PTHR14859">
    <property type="entry name" value="CALCOFLUOR WHITE HYPERSENSITIVE PROTEIN PRECURSOR"/>
    <property type="match status" value="1"/>
</dbReference>
<evidence type="ECO:0000313" key="3">
    <source>
        <dbReference type="Proteomes" id="UP000604481"/>
    </source>
</evidence>
<evidence type="ECO:0000313" key="2">
    <source>
        <dbReference type="EMBL" id="MBE9609321.1"/>
    </source>
</evidence>
<keyword evidence="2" id="KW-0378">Hydrolase</keyword>